<name>A0A8J2ZWV8_9BACL</name>
<sequence length="440" mass="47315">MVSADIASSIIGSPSSGGNQQLLPSTLSTNLAGVQGVADFKSMVAALVEASTEKHSPNATINKADSSKETLDTTVLQKLLCKLDTLTNDLMEKLGQGQSDDVDTTVSSLVNTLTSLNKALKATPLTQQNSFMNQLKTTLKKIEDMVSDDASLLAGIVPPAVLSDGQQQCNTLREMVEQLSPPSTAKDSVQKGTSTLNQHSDPPEKQASSLPKGLVDKEVYLSEKSMAPSVLQKGVQLPKKDVMAGQNVVQVDKKDDKSTTDQTGSKSMSFVSGTMNKVQQFVLHSGHSEPPNVSGQITDNVKTLIAQGQFKTLADGQVQLTIKLHPENLGSVQVVLNQTDEGLVATLTAHSSSTKELIQSQLLHLKDSLAANGLSVHKLEVLQADQVSSGQTPKDGSQQRQDQHHHQERDQQSSEPTYFLNDFDQDSELSFEDWFRGGEV</sequence>
<feature type="domain" description="Flagellar hook-length control protein-like C-terminal" evidence="2">
    <location>
        <begin position="311"/>
        <end position="386"/>
    </location>
</feature>
<evidence type="ECO:0000259" key="2">
    <source>
        <dbReference type="Pfam" id="PF02120"/>
    </source>
</evidence>
<dbReference type="Gene3D" id="3.30.750.140">
    <property type="match status" value="1"/>
</dbReference>
<dbReference type="CDD" id="cd17470">
    <property type="entry name" value="T3SS_Flik_C"/>
    <property type="match status" value="1"/>
</dbReference>
<feature type="compositionally biased region" description="Basic and acidic residues" evidence="1">
    <location>
        <begin position="401"/>
        <end position="412"/>
    </location>
</feature>
<dbReference type="RefSeq" id="WP_188497388.1">
    <property type="nucleotide sequence ID" value="NZ_BMFV01000014.1"/>
</dbReference>
<comment type="caution">
    <text evidence="3">The sequence shown here is derived from an EMBL/GenBank/DDBJ whole genome shotgun (WGS) entry which is preliminary data.</text>
</comment>
<proteinExistence type="predicted"/>
<dbReference type="InterPro" id="IPR038610">
    <property type="entry name" value="FliK-like_C_sf"/>
</dbReference>
<dbReference type="Proteomes" id="UP000656813">
    <property type="component" value="Unassembled WGS sequence"/>
</dbReference>
<dbReference type="InterPro" id="IPR021136">
    <property type="entry name" value="Flagellar_hook_control-like_C"/>
</dbReference>
<protein>
    <recommendedName>
        <fullName evidence="2">Flagellar hook-length control protein-like C-terminal domain-containing protein</fullName>
    </recommendedName>
</protein>
<reference evidence="3" key="2">
    <citation type="submission" date="2020-09" db="EMBL/GenBank/DDBJ databases">
        <authorList>
            <person name="Sun Q."/>
            <person name="Zhou Y."/>
        </authorList>
    </citation>
    <scope>NUCLEOTIDE SEQUENCE</scope>
    <source>
        <strain evidence="3">CGMCC 1.12777</strain>
    </source>
</reference>
<gene>
    <name evidence="3" type="ORF">GCM10007096_21310</name>
</gene>
<accession>A0A8J2ZWV8</accession>
<evidence type="ECO:0000256" key="1">
    <source>
        <dbReference type="SAM" id="MobiDB-lite"/>
    </source>
</evidence>
<feature type="compositionally biased region" description="Polar residues" evidence="1">
    <location>
        <begin position="387"/>
        <end position="396"/>
    </location>
</feature>
<keyword evidence="4" id="KW-1185">Reference proteome</keyword>
<evidence type="ECO:0000313" key="3">
    <source>
        <dbReference type="EMBL" id="GGH82230.1"/>
    </source>
</evidence>
<dbReference type="Pfam" id="PF02120">
    <property type="entry name" value="Flg_hook"/>
    <property type="match status" value="1"/>
</dbReference>
<reference evidence="3" key="1">
    <citation type="journal article" date="2014" name="Int. J. Syst. Evol. Microbiol.">
        <title>Complete genome sequence of Corynebacterium casei LMG S-19264T (=DSM 44701T), isolated from a smear-ripened cheese.</title>
        <authorList>
            <consortium name="US DOE Joint Genome Institute (JGI-PGF)"/>
            <person name="Walter F."/>
            <person name="Albersmeier A."/>
            <person name="Kalinowski J."/>
            <person name="Ruckert C."/>
        </authorList>
    </citation>
    <scope>NUCLEOTIDE SEQUENCE</scope>
    <source>
        <strain evidence="3">CGMCC 1.12777</strain>
    </source>
</reference>
<feature type="region of interest" description="Disordered" evidence="1">
    <location>
        <begin position="178"/>
        <end position="213"/>
    </location>
</feature>
<dbReference type="AlphaFoldDB" id="A0A8J2ZWV8"/>
<feature type="region of interest" description="Disordered" evidence="1">
    <location>
        <begin position="246"/>
        <end position="269"/>
    </location>
</feature>
<feature type="compositionally biased region" description="Polar residues" evidence="1">
    <location>
        <begin position="180"/>
        <end position="200"/>
    </location>
</feature>
<organism evidence="3 4">
    <name type="scientific">Pullulanibacillus pueri</name>
    <dbReference type="NCBI Taxonomy" id="1437324"/>
    <lineage>
        <taxon>Bacteria</taxon>
        <taxon>Bacillati</taxon>
        <taxon>Bacillota</taxon>
        <taxon>Bacilli</taxon>
        <taxon>Bacillales</taxon>
        <taxon>Sporolactobacillaceae</taxon>
        <taxon>Pullulanibacillus</taxon>
    </lineage>
</organism>
<feature type="region of interest" description="Disordered" evidence="1">
    <location>
        <begin position="387"/>
        <end position="425"/>
    </location>
</feature>
<dbReference type="EMBL" id="BMFV01000014">
    <property type="protein sequence ID" value="GGH82230.1"/>
    <property type="molecule type" value="Genomic_DNA"/>
</dbReference>
<evidence type="ECO:0000313" key="4">
    <source>
        <dbReference type="Proteomes" id="UP000656813"/>
    </source>
</evidence>